<organism evidence="2 3">
    <name type="scientific">Massilia pinisoli</name>
    <dbReference type="NCBI Taxonomy" id="1772194"/>
    <lineage>
        <taxon>Bacteria</taxon>
        <taxon>Pseudomonadati</taxon>
        <taxon>Pseudomonadota</taxon>
        <taxon>Betaproteobacteria</taxon>
        <taxon>Burkholderiales</taxon>
        <taxon>Oxalobacteraceae</taxon>
        <taxon>Telluria group</taxon>
        <taxon>Massilia</taxon>
    </lineage>
</organism>
<keyword evidence="3" id="KW-1185">Reference proteome</keyword>
<evidence type="ECO:0008006" key="4">
    <source>
        <dbReference type="Google" id="ProtNLM"/>
    </source>
</evidence>
<accession>A0ABT1ZNE8</accession>
<protein>
    <recommendedName>
        <fullName evidence="4">Lipoprotein</fullName>
    </recommendedName>
</protein>
<gene>
    <name evidence="2" type="ORF">NX784_07470</name>
</gene>
<dbReference type="PROSITE" id="PS51257">
    <property type="entry name" value="PROKAR_LIPOPROTEIN"/>
    <property type="match status" value="1"/>
</dbReference>
<reference evidence="2 3" key="1">
    <citation type="submission" date="2022-08" db="EMBL/GenBank/DDBJ databases">
        <title>Reclassification of Massilia species as members of the genera Telluria, Duganella, Pseudoduganella, Mokoshia gen. nov. and Zemynaea gen. nov. using orthogonal and non-orthogonal genome-based approaches.</title>
        <authorList>
            <person name="Bowman J.P."/>
        </authorList>
    </citation>
    <scope>NUCLEOTIDE SEQUENCE [LARGE SCALE GENOMIC DNA]</scope>
    <source>
        <strain evidence="2 3">JCM 31316</strain>
    </source>
</reference>
<feature type="signal peptide" evidence="1">
    <location>
        <begin position="1"/>
        <end position="22"/>
    </location>
</feature>
<keyword evidence="1" id="KW-0732">Signal</keyword>
<comment type="caution">
    <text evidence="2">The sequence shown here is derived from an EMBL/GenBank/DDBJ whole genome shotgun (WGS) entry which is preliminary data.</text>
</comment>
<dbReference type="EMBL" id="JANUGW010000004">
    <property type="protein sequence ID" value="MCS0581425.1"/>
    <property type="molecule type" value="Genomic_DNA"/>
</dbReference>
<evidence type="ECO:0000313" key="2">
    <source>
        <dbReference type="EMBL" id="MCS0581425.1"/>
    </source>
</evidence>
<evidence type="ECO:0000313" key="3">
    <source>
        <dbReference type="Proteomes" id="UP001204151"/>
    </source>
</evidence>
<name>A0ABT1ZNE8_9BURK</name>
<dbReference type="RefSeq" id="WP_258816027.1">
    <property type="nucleotide sequence ID" value="NZ_JANUGW010000004.1"/>
</dbReference>
<evidence type="ECO:0000256" key="1">
    <source>
        <dbReference type="SAM" id="SignalP"/>
    </source>
</evidence>
<proteinExistence type="predicted"/>
<sequence>MRTTTVLALALLLGGCATQADRAAQQQREVDEMIAVYGPACERLGNARDSEQWRSCILALDTRNAVRYRTAPTTTTCFGHRGFFNCSTF</sequence>
<dbReference type="Proteomes" id="UP001204151">
    <property type="component" value="Unassembled WGS sequence"/>
</dbReference>
<feature type="chain" id="PRO_5045916569" description="Lipoprotein" evidence="1">
    <location>
        <begin position="23"/>
        <end position="89"/>
    </location>
</feature>